<organism evidence="1 2">
    <name type="scientific">Rotaria sordida</name>
    <dbReference type="NCBI Taxonomy" id="392033"/>
    <lineage>
        <taxon>Eukaryota</taxon>
        <taxon>Metazoa</taxon>
        <taxon>Spiralia</taxon>
        <taxon>Gnathifera</taxon>
        <taxon>Rotifera</taxon>
        <taxon>Eurotatoria</taxon>
        <taxon>Bdelloidea</taxon>
        <taxon>Philodinida</taxon>
        <taxon>Philodinidae</taxon>
        <taxon>Rotaria</taxon>
    </lineage>
</organism>
<accession>A0A820IR93</accession>
<proteinExistence type="predicted"/>
<protein>
    <submittedName>
        <fullName evidence="1">Uncharacterized protein</fullName>
    </submittedName>
</protein>
<comment type="caution">
    <text evidence="1">The sequence shown here is derived from an EMBL/GenBank/DDBJ whole genome shotgun (WGS) entry which is preliminary data.</text>
</comment>
<dbReference type="AlphaFoldDB" id="A0A820IR93"/>
<evidence type="ECO:0000313" key="1">
    <source>
        <dbReference type="EMBL" id="CAF4314407.1"/>
    </source>
</evidence>
<feature type="non-terminal residue" evidence="1">
    <location>
        <position position="1"/>
    </location>
</feature>
<sequence>CVSNFSSLTTQSNYENTYKYPNGRFLYTFLGRNLTVISSWNITNETQYGKPILPSDDYFK</sequence>
<evidence type="ECO:0000313" key="2">
    <source>
        <dbReference type="Proteomes" id="UP000663836"/>
    </source>
</evidence>
<dbReference type="Proteomes" id="UP000663836">
    <property type="component" value="Unassembled WGS sequence"/>
</dbReference>
<gene>
    <name evidence="1" type="ORF">JBS370_LOCUS40817</name>
</gene>
<name>A0A820IR93_9BILA</name>
<dbReference type="EMBL" id="CAJOBD010039619">
    <property type="protein sequence ID" value="CAF4314407.1"/>
    <property type="molecule type" value="Genomic_DNA"/>
</dbReference>
<reference evidence="1" key="1">
    <citation type="submission" date="2021-02" db="EMBL/GenBank/DDBJ databases">
        <authorList>
            <person name="Nowell W R."/>
        </authorList>
    </citation>
    <scope>NUCLEOTIDE SEQUENCE</scope>
</reference>